<evidence type="ECO:0000256" key="3">
    <source>
        <dbReference type="HAMAP-Rule" id="MF_00026"/>
    </source>
</evidence>
<organism evidence="5 6">
    <name type="scientific">candidate division MSBL1 archaeon SCGC-AAA261F17</name>
    <dbReference type="NCBI Taxonomy" id="1698274"/>
    <lineage>
        <taxon>Archaea</taxon>
        <taxon>Methanobacteriati</taxon>
        <taxon>Methanobacteriota</taxon>
        <taxon>candidate division MSBL1</taxon>
    </lineage>
</organism>
<proteinExistence type="inferred from homology"/>
<dbReference type="GO" id="GO:0003677">
    <property type="term" value="F:DNA binding"/>
    <property type="evidence" value="ECO:0007669"/>
    <property type="project" value="UniProtKB-UniRule"/>
</dbReference>
<dbReference type="PANTHER" id="PTHR10840:SF0">
    <property type="entry name" value="PROGRAMMED CELL DEATH PROTEIN 5"/>
    <property type="match status" value="1"/>
</dbReference>
<comment type="caution">
    <text evidence="5">The sequence shown here is derived from an EMBL/GenBank/DDBJ whole genome shotgun (WGS) entry which is preliminary data.</text>
</comment>
<name>A0A133V7J6_9EURY</name>
<keyword evidence="6" id="KW-1185">Reference proteome</keyword>
<feature type="coiled-coil region" evidence="4">
    <location>
        <begin position="4"/>
        <end position="41"/>
    </location>
</feature>
<keyword evidence="4" id="KW-0175">Coiled coil</keyword>
<evidence type="ECO:0000313" key="5">
    <source>
        <dbReference type="EMBL" id="KXB02377.1"/>
    </source>
</evidence>
<dbReference type="Pfam" id="PF01984">
    <property type="entry name" value="dsDNA_bind"/>
    <property type="match status" value="1"/>
</dbReference>
<keyword evidence="2 3" id="KW-0238">DNA-binding</keyword>
<accession>A0A133V7J6</accession>
<dbReference type="HAMAP" id="MF_00026">
    <property type="entry name" value="dsDNA_bind"/>
    <property type="match status" value="1"/>
</dbReference>
<dbReference type="PANTHER" id="PTHR10840">
    <property type="entry name" value="PROGRAMMED CELL DEATH PROTEIN 5"/>
    <property type="match status" value="1"/>
</dbReference>
<evidence type="ECO:0000313" key="6">
    <source>
        <dbReference type="Proteomes" id="UP000070035"/>
    </source>
</evidence>
<reference evidence="5 6" key="1">
    <citation type="journal article" date="2016" name="Sci. Rep.">
        <title>Metabolic traits of an uncultured archaeal lineage -MSBL1- from brine pools of the Red Sea.</title>
        <authorList>
            <person name="Mwirichia R."/>
            <person name="Alam I."/>
            <person name="Rashid M."/>
            <person name="Vinu M."/>
            <person name="Ba-Alawi W."/>
            <person name="Anthony Kamau A."/>
            <person name="Kamanda Ngugi D."/>
            <person name="Goker M."/>
            <person name="Klenk H.P."/>
            <person name="Bajic V."/>
            <person name="Stingl U."/>
        </authorList>
    </citation>
    <scope>NUCLEOTIDE SEQUENCE [LARGE SCALE GENOMIC DNA]</scope>
    <source>
        <strain evidence="5">SCGC-AAA261F17</strain>
    </source>
</reference>
<protein>
    <recommendedName>
        <fullName evidence="3">DNA-binding protein AKJ44_00565</fullName>
    </recommendedName>
</protein>
<dbReference type="InterPro" id="IPR036883">
    <property type="entry name" value="PDCD5-like_sf"/>
</dbReference>
<dbReference type="AlphaFoldDB" id="A0A133V7J6"/>
<dbReference type="EMBL" id="LHXY01000004">
    <property type="protein sequence ID" value="KXB02377.1"/>
    <property type="molecule type" value="Genomic_DNA"/>
</dbReference>
<evidence type="ECO:0000256" key="1">
    <source>
        <dbReference type="ARBA" id="ARBA00010490"/>
    </source>
</evidence>
<dbReference type="InterPro" id="IPR002836">
    <property type="entry name" value="PDCD5-like"/>
</dbReference>
<evidence type="ECO:0000256" key="4">
    <source>
        <dbReference type="SAM" id="Coils"/>
    </source>
</evidence>
<dbReference type="InterPro" id="IPR022889">
    <property type="entry name" value="DNA_bind_arc"/>
</dbReference>
<dbReference type="Gene3D" id="1.10.8.140">
    <property type="entry name" value="PDCD5-like"/>
    <property type="match status" value="1"/>
</dbReference>
<dbReference type="NCBIfam" id="NF003268">
    <property type="entry name" value="PRK04239.1"/>
    <property type="match status" value="1"/>
</dbReference>
<comment type="similarity">
    <text evidence="1 3">Belongs to the PDCD5 family.</text>
</comment>
<dbReference type="Proteomes" id="UP000070035">
    <property type="component" value="Unassembled WGS sequence"/>
</dbReference>
<dbReference type="PATRIC" id="fig|1698274.3.peg.363"/>
<dbReference type="GO" id="GO:0005829">
    <property type="term" value="C:cytosol"/>
    <property type="evidence" value="ECO:0007669"/>
    <property type="project" value="TreeGrafter"/>
</dbReference>
<dbReference type="SUPFAM" id="SSF46950">
    <property type="entry name" value="Double-stranded DNA-binding domain"/>
    <property type="match status" value="1"/>
</dbReference>
<evidence type="ECO:0000256" key="2">
    <source>
        <dbReference type="ARBA" id="ARBA00023125"/>
    </source>
</evidence>
<gene>
    <name evidence="5" type="ORF">AKJ44_00565</name>
</gene>
<sequence length="106" mass="12788">MDLDELKKKKLRELQAQMKQAKEDEEKKKQLEMQKKRLLKKILTPEARSRLSNLRVAKPQFVERIELQLIQLARTGRVNLPIDDEQLRKILRQLQKSKKTFKIKRK</sequence>
<dbReference type="PIRSF" id="PIRSF015730">
    <property type="entry name" value="TFAR19"/>
    <property type="match status" value="1"/>
</dbReference>